<sequence length="411" mass="45445">MIIKSSLIHLPMGPRKTSYLLLLLAGIGLFLVSTGVSYAFFNFLKPSGLSDRKSPGSVTPTLAAKKSKIDPSIPRTETCPLNGEMFTKQERDVWESHRPLGIMIENSVDARPQSGLSIADIVYEAVAEGGITRFMGVFYCDAALSGNITIAPVRSARIYFVNLISEYDGLYNHVGGAGTCDDPNVDPRAKAICLINTARIKDLDQFGRAGDFKTCHRVANRTDKEVAYEHTMACFLDELYKIAAKWKWTNVDEKGVSWDKNFVPWKFQDAKEQLQGEPAATVSYAFWGNSFEGAFDVKWEYDAAQNAYRRSNGGALAVDHNTGDPLIFNTVVVQFAKETSTGDVEKHMLYDVISSGKAIIFMDGVATPATWSKISRTARTIYKDSKGKEIKFNPGPIWISILPIGNEVSYN</sequence>
<feature type="domain" description="DUF3048" evidence="1">
    <location>
        <begin position="95"/>
        <end position="181"/>
    </location>
</feature>
<evidence type="ECO:0000259" key="2">
    <source>
        <dbReference type="Pfam" id="PF17479"/>
    </source>
</evidence>
<evidence type="ECO:0008006" key="5">
    <source>
        <dbReference type="Google" id="ProtNLM"/>
    </source>
</evidence>
<comment type="caution">
    <text evidence="3">The sequence shown here is derived from an EMBL/GenBank/DDBJ whole genome shotgun (WGS) entry which is preliminary data.</text>
</comment>
<dbReference type="AlphaFoldDB" id="A0A0G1S0G0"/>
<dbReference type="InterPro" id="IPR023158">
    <property type="entry name" value="YerB-like_sf"/>
</dbReference>
<dbReference type="STRING" id="1618364.UX86_C0037G0009"/>
<reference evidence="3 4" key="1">
    <citation type="journal article" date="2015" name="Nature">
        <title>rRNA introns, odd ribosomes, and small enigmatic genomes across a large radiation of phyla.</title>
        <authorList>
            <person name="Brown C.T."/>
            <person name="Hug L.A."/>
            <person name="Thomas B.C."/>
            <person name="Sharon I."/>
            <person name="Castelle C.J."/>
            <person name="Singh A."/>
            <person name="Wilkins M.J."/>
            <person name="Williams K.H."/>
            <person name="Banfield J.F."/>
        </authorList>
    </citation>
    <scope>NUCLEOTIDE SEQUENCE [LARGE SCALE GENOMIC DNA]</scope>
</reference>
<accession>A0A0G1S0G0</accession>
<evidence type="ECO:0000313" key="3">
    <source>
        <dbReference type="EMBL" id="KKU62999.1"/>
    </source>
</evidence>
<evidence type="ECO:0000313" key="4">
    <source>
        <dbReference type="Proteomes" id="UP000034502"/>
    </source>
</evidence>
<dbReference type="Gene3D" id="3.50.90.10">
    <property type="entry name" value="YerB-like"/>
    <property type="match status" value="1"/>
</dbReference>
<dbReference type="SUPFAM" id="SSF159774">
    <property type="entry name" value="YerB-like"/>
    <property type="match status" value="1"/>
</dbReference>
<dbReference type="InterPro" id="IPR035328">
    <property type="entry name" value="DUF3048_C"/>
</dbReference>
<gene>
    <name evidence="3" type="ORF">UX86_C0037G0009</name>
</gene>
<evidence type="ECO:0000259" key="1">
    <source>
        <dbReference type="Pfam" id="PF11258"/>
    </source>
</evidence>
<dbReference type="EMBL" id="LCNU01000037">
    <property type="protein sequence ID" value="KKU62999.1"/>
    <property type="molecule type" value="Genomic_DNA"/>
</dbReference>
<dbReference type="Pfam" id="PF17479">
    <property type="entry name" value="DUF3048_C"/>
    <property type="match status" value="1"/>
</dbReference>
<dbReference type="Proteomes" id="UP000034502">
    <property type="component" value="Unassembled WGS sequence"/>
</dbReference>
<name>A0A0G1S0G0_9BACT</name>
<proteinExistence type="predicted"/>
<protein>
    <recommendedName>
        <fullName evidence="5">DUF3048 domain-containing protein</fullName>
    </recommendedName>
</protein>
<dbReference type="InterPro" id="IPR021416">
    <property type="entry name" value="DUF3048_N"/>
</dbReference>
<feature type="domain" description="DUF3048" evidence="2">
    <location>
        <begin position="297"/>
        <end position="399"/>
    </location>
</feature>
<dbReference type="Pfam" id="PF11258">
    <property type="entry name" value="DUF3048"/>
    <property type="match status" value="1"/>
</dbReference>
<organism evidence="3 4">
    <name type="scientific">Candidatus Amesbacteria bacterium GW2011_GWC1_47_15</name>
    <dbReference type="NCBI Taxonomy" id="1618364"/>
    <lineage>
        <taxon>Bacteria</taxon>
        <taxon>Candidatus Amesiibacteriota</taxon>
    </lineage>
</organism>